<reference evidence="4 5" key="1">
    <citation type="journal article" date="2011" name="J. Bacteriol.">
        <title>Complete genome sequence of Algoriphagus sp. PR1, bacterial prey of a colony-forming choanoflagellate.</title>
        <authorList>
            <person name="Alegado R.A."/>
            <person name="Ferriera S."/>
            <person name="Nusbaum C."/>
            <person name="Young S.K."/>
            <person name="Zeng Q."/>
            <person name="Imamovic A."/>
            <person name="Fairclough S.R."/>
            <person name="King N."/>
        </authorList>
    </citation>
    <scope>NUCLEOTIDE SEQUENCE [LARGE SCALE GENOMIC DNA]</scope>
    <source>
        <strain evidence="4 5">PR1</strain>
    </source>
</reference>
<keyword evidence="5" id="KW-1185">Reference proteome</keyword>
<organism evidence="4 5">
    <name type="scientific">Algoriphagus machipongonensis</name>
    <dbReference type="NCBI Taxonomy" id="388413"/>
    <lineage>
        <taxon>Bacteria</taxon>
        <taxon>Pseudomonadati</taxon>
        <taxon>Bacteroidota</taxon>
        <taxon>Cytophagia</taxon>
        <taxon>Cytophagales</taxon>
        <taxon>Cyclobacteriaceae</taxon>
        <taxon>Algoriphagus</taxon>
    </lineage>
</organism>
<gene>
    <name evidence="4" type="ORF">ALPR1_15294</name>
</gene>
<dbReference type="AlphaFoldDB" id="A3I0L0"/>
<keyword evidence="1 2" id="KW-0732">Signal</keyword>
<dbReference type="PANTHER" id="PTHR16026">
    <property type="entry name" value="CARTILAGE ACIDIC PROTEIN 1"/>
    <property type="match status" value="1"/>
</dbReference>
<feature type="signal peptide" evidence="2">
    <location>
        <begin position="1"/>
        <end position="28"/>
    </location>
</feature>
<comment type="caution">
    <text evidence="4">The sequence shown here is derived from an EMBL/GenBank/DDBJ whole genome shotgun (WGS) entry which is preliminary data.</text>
</comment>
<dbReference type="RefSeq" id="WP_008201801.1">
    <property type="nucleotide sequence ID" value="NZ_CM001023.1"/>
</dbReference>
<evidence type="ECO:0000313" key="5">
    <source>
        <dbReference type="Proteomes" id="UP000003919"/>
    </source>
</evidence>
<dbReference type="HOGENOM" id="CLU_281416_0_0_10"/>
<dbReference type="Proteomes" id="UP000003919">
    <property type="component" value="Unassembled WGS sequence"/>
</dbReference>
<dbReference type="EMBL" id="AAXU02000001">
    <property type="protein sequence ID" value="EAZ80006.1"/>
    <property type="molecule type" value="Genomic_DNA"/>
</dbReference>
<dbReference type="PANTHER" id="PTHR16026:SF0">
    <property type="entry name" value="CARTILAGE ACIDIC PROTEIN 1"/>
    <property type="match status" value="1"/>
</dbReference>
<dbReference type="InterPro" id="IPR027039">
    <property type="entry name" value="Crtac1"/>
</dbReference>
<accession>A3I0L0</accession>
<sequence>MYFPDFCSKFSLLIGSLFILSLGNESLAQENSTHFEKLSNRKTGITFKNQLKEDEKNNILRYEYFYNGGGVAIGDLDNDGLKDIFFTGNMSSNKLYKNLGNWKFEDLTKDSGIGGKDVWTTGVSMADVNGDGLLDIYVCYSGKGIPSERGNELWVNQGNFEFKEAAESYGIADKSNSTQALFFDFDRDGDLDLYLLNHNIEVINELEFSEVKDIRHPYAGDKLYRNDNGKFIDVSDQSGIKGTALGFGLAVVSSDINQDGWPDLLVTNDYIEPDYLYINNGDGTFSDQMKEYFQHISHFSMGADISDINNDGKLDIYTLDMLPEDNERQKLLYGPENYEQYALMIQQGFHHQNMRNMLQLNQGEGNFSEIGQLSNISNSDWSWSALFLDATNSGNKDLFITNGYYRDYTNRDFLKYKGDYYFKQAIANEKADTLHLVTSMTSTPIHNYIFENEGDLTFSDRTMDWGFEEKGFSSGASYADLDNDGDLDLIVNNLNEFASIYENKTESSHWIQLLLNSPSKNKFGIGATVDLYSGEKTQTIEVQTVRGFQSSVSPRQHFGLGASEKIDSLVVTWPDGSIQKLHDLASNQLLVLNQEDSNPSNPTQRITSQLLTPIPTVPDYTPNPNTFNDFKRQPLMLTMASSIDPVLSQGDLNGDGIQELFVGGSKGKAGEIFSMLNGQWQKFSGYTPDNGHTDAVAIFKDFNGDEFQDLFVGSGGYHDYIGSDEALLDRLYLNDGNGKLILQTNFPDYKFSTGTAQAIDINGDGAMDLFVGAKLIPGRYPIIQESKILINDGEGNFIEDSRFTLPNNGKIGMVTSSEKMDLDGDGNMDLILSGEFMPLTALVNNGAGFEDQTPKYFSANLSGWWGSLVKADIDNDGDLDLIAGNFGLNSQFEASENKLLRLYADDFDQNGSVDPILECFVEDKMYPFPSRDELLMQMVGMRSRFTDYASYSKATMEDLFTRQELEKAQILEANTLESYYLENRDGQFIAKPLPKIAQSFPVYSILPIDLNSDGNLDLILGGNQTAIRIRIGNIDAGMGLVLLGDGKGNFESVSPSKSGLSIKGDIKSIVPITYEGKTDILFGINQKALKIFEVK</sequence>
<dbReference type="eggNOG" id="COG4888">
    <property type="taxonomic scope" value="Bacteria"/>
</dbReference>
<evidence type="ECO:0000313" key="4">
    <source>
        <dbReference type="EMBL" id="EAZ80006.1"/>
    </source>
</evidence>
<dbReference type="STRING" id="388413.ALPR1_15294"/>
<evidence type="ECO:0000259" key="3">
    <source>
        <dbReference type="Pfam" id="PF07593"/>
    </source>
</evidence>
<dbReference type="Pfam" id="PF07593">
    <property type="entry name" value="UnbV_ASPIC"/>
    <property type="match status" value="1"/>
</dbReference>
<name>A3I0L0_9BACT</name>
<dbReference type="InterPro" id="IPR028994">
    <property type="entry name" value="Integrin_alpha_N"/>
</dbReference>
<dbReference type="InterPro" id="IPR011519">
    <property type="entry name" value="UnbV_ASPIC"/>
</dbReference>
<dbReference type="OrthoDB" id="9816120at2"/>
<evidence type="ECO:0000256" key="1">
    <source>
        <dbReference type="ARBA" id="ARBA00022729"/>
    </source>
</evidence>
<feature type="chain" id="PRO_5002652886" evidence="2">
    <location>
        <begin position="29"/>
        <end position="1095"/>
    </location>
</feature>
<protein>
    <submittedName>
        <fullName evidence="4">ASPIC and UnbV</fullName>
    </submittedName>
</protein>
<dbReference type="SUPFAM" id="SSF69318">
    <property type="entry name" value="Integrin alpha N-terminal domain"/>
    <property type="match status" value="3"/>
</dbReference>
<dbReference type="InterPro" id="IPR013517">
    <property type="entry name" value="FG-GAP"/>
</dbReference>
<evidence type="ECO:0000256" key="2">
    <source>
        <dbReference type="SAM" id="SignalP"/>
    </source>
</evidence>
<dbReference type="Pfam" id="PF13517">
    <property type="entry name" value="FG-GAP_3"/>
    <property type="match status" value="4"/>
</dbReference>
<dbReference type="Gene3D" id="2.130.10.130">
    <property type="entry name" value="Integrin alpha, N-terminal"/>
    <property type="match status" value="4"/>
</dbReference>
<feature type="domain" description="ASPIC/UnbV" evidence="3">
    <location>
        <begin position="524"/>
        <end position="590"/>
    </location>
</feature>
<proteinExistence type="predicted"/>